<protein>
    <recommendedName>
        <fullName evidence="3">DUF86 domain-containing protein</fullName>
    </recommendedName>
</protein>
<evidence type="ECO:0000313" key="2">
    <source>
        <dbReference type="Proteomes" id="UP000199603"/>
    </source>
</evidence>
<evidence type="ECO:0000313" key="1">
    <source>
        <dbReference type="EMBL" id="SDE14812.1"/>
    </source>
</evidence>
<name>A0A1G7AJ57_9GAMM</name>
<gene>
    <name evidence="1" type="ORF">SAMN04488509_1296</name>
</gene>
<sequence length="145" mass="16344">MDIPPQPEGFSELCERVGLAMMLGQKVQYALAGYFATHSRVRKQVNLEDAKAQMEKHLSKAMGHVIGAIEESDSLPEVVWEKVKAFQDERNWLVHDFDEEATPFLSRGERIPEYLARMEEIARSAVELMELLDAEGSKLVPGVVT</sequence>
<keyword evidence="2" id="KW-1185">Reference proteome</keyword>
<dbReference type="AlphaFoldDB" id="A0A1G7AJ57"/>
<dbReference type="RefSeq" id="WP_091246257.1">
    <property type="nucleotide sequence ID" value="NZ_FNAG01000029.1"/>
</dbReference>
<evidence type="ECO:0008006" key="3">
    <source>
        <dbReference type="Google" id="ProtNLM"/>
    </source>
</evidence>
<dbReference type="EMBL" id="FNAG01000029">
    <property type="protein sequence ID" value="SDE14812.1"/>
    <property type="molecule type" value="Genomic_DNA"/>
</dbReference>
<dbReference type="Proteomes" id="UP000199603">
    <property type="component" value="Unassembled WGS sequence"/>
</dbReference>
<reference evidence="1 2" key="1">
    <citation type="submission" date="2016-10" db="EMBL/GenBank/DDBJ databases">
        <authorList>
            <person name="de Groot N.N."/>
        </authorList>
    </citation>
    <scope>NUCLEOTIDE SEQUENCE [LARGE SCALE GENOMIC DNA]</scope>
    <source>
        <strain evidence="1 2">DSM 16957</strain>
    </source>
</reference>
<accession>A0A1G7AJ57</accession>
<proteinExistence type="predicted"/>
<organism evidence="1 2">
    <name type="scientific">Aquimonas voraii</name>
    <dbReference type="NCBI Taxonomy" id="265719"/>
    <lineage>
        <taxon>Bacteria</taxon>
        <taxon>Pseudomonadati</taxon>
        <taxon>Pseudomonadota</taxon>
        <taxon>Gammaproteobacteria</taxon>
        <taxon>Lysobacterales</taxon>
        <taxon>Lysobacteraceae</taxon>
        <taxon>Aquimonas</taxon>
    </lineage>
</organism>